<reference evidence="2 3" key="1">
    <citation type="submission" date="2020-08" db="EMBL/GenBank/DDBJ databases">
        <title>Genomic Encyclopedia of Type Strains, Phase III (KMG-III): the genomes of soil and plant-associated and newly described type strains.</title>
        <authorList>
            <person name="Whitman W."/>
        </authorList>
    </citation>
    <scope>NUCLEOTIDE SEQUENCE [LARGE SCALE GENOMIC DNA]</scope>
    <source>
        <strain evidence="2 3">CECT 3259</strain>
    </source>
</reference>
<gene>
    <name evidence="2" type="ORF">FHS36_001385</name>
</gene>
<name>A0A7W8F1G5_STREU</name>
<proteinExistence type="predicted"/>
<accession>A0A7W8F1G5</accession>
<evidence type="ECO:0000313" key="2">
    <source>
        <dbReference type="EMBL" id="MBB5117964.1"/>
    </source>
</evidence>
<comment type="caution">
    <text evidence="2">The sequence shown here is derived from an EMBL/GenBank/DDBJ whole genome shotgun (WGS) entry which is preliminary data.</text>
</comment>
<sequence>MDYRAGRVMRGPVQPPSGGRNPSGSVPVTGNPGDFRSRTARVLLSAAALNRIAR</sequence>
<dbReference type="EMBL" id="JACHJF010000003">
    <property type="protein sequence ID" value="MBB5117964.1"/>
    <property type="molecule type" value="Genomic_DNA"/>
</dbReference>
<evidence type="ECO:0000313" key="3">
    <source>
        <dbReference type="Proteomes" id="UP000528608"/>
    </source>
</evidence>
<organism evidence="2 3">
    <name type="scientific">Streptomyces eurocidicus</name>
    <name type="common">Streptoverticillium eurocidicus</name>
    <dbReference type="NCBI Taxonomy" id="66423"/>
    <lineage>
        <taxon>Bacteria</taxon>
        <taxon>Bacillati</taxon>
        <taxon>Actinomycetota</taxon>
        <taxon>Actinomycetes</taxon>
        <taxon>Kitasatosporales</taxon>
        <taxon>Streptomycetaceae</taxon>
        <taxon>Streptomyces</taxon>
    </lineage>
</organism>
<protein>
    <submittedName>
        <fullName evidence="2">Uncharacterized protein</fullName>
    </submittedName>
</protein>
<evidence type="ECO:0000256" key="1">
    <source>
        <dbReference type="SAM" id="MobiDB-lite"/>
    </source>
</evidence>
<dbReference type="Proteomes" id="UP000528608">
    <property type="component" value="Unassembled WGS sequence"/>
</dbReference>
<dbReference type="AlphaFoldDB" id="A0A7W8F1G5"/>
<feature type="region of interest" description="Disordered" evidence="1">
    <location>
        <begin position="1"/>
        <end position="36"/>
    </location>
</feature>